<feature type="region of interest" description="Disordered" evidence="1">
    <location>
        <begin position="402"/>
        <end position="422"/>
    </location>
</feature>
<dbReference type="RefSeq" id="WP_126025796.1">
    <property type="nucleotide sequence ID" value="NZ_RXFT01000024.1"/>
</dbReference>
<dbReference type="AlphaFoldDB" id="A0A3S0XJX8"/>
<feature type="domain" description="DUF4350" evidence="3">
    <location>
        <begin position="45"/>
        <end position="244"/>
    </location>
</feature>
<gene>
    <name evidence="4" type="ORF">EJP67_32300</name>
</gene>
<proteinExistence type="predicted"/>
<organism evidence="4 5">
    <name type="scientific">Variovorax guangxiensis</name>
    <dbReference type="NCBI Taxonomy" id="1775474"/>
    <lineage>
        <taxon>Bacteria</taxon>
        <taxon>Pseudomonadati</taxon>
        <taxon>Pseudomonadota</taxon>
        <taxon>Betaproteobacteria</taxon>
        <taxon>Burkholderiales</taxon>
        <taxon>Comamonadaceae</taxon>
        <taxon>Variovorax</taxon>
    </lineage>
</organism>
<accession>A0A3S0XJX8</accession>
<evidence type="ECO:0000313" key="5">
    <source>
        <dbReference type="Proteomes" id="UP000281118"/>
    </source>
</evidence>
<name>A0A3S0XJX8_9BURK</name>
<keyword evidence="2" id="KW-0812">Transmembrane</keyword>
<keyword evidence="2" id="KW-0472">Membrane</keyword>
<feature type="compositionally biased region" description="Basic and acidic residues" evidence="1">
    <location>
        <begin position="122"/>
        <end position="139"/>
    </location>
</feature>
<dbReference type="Pfam" id="PF14258">
    <property type="entry name" value="DUF4350"/>
    <property type="match status" value="1"/>
</dbReference>
<keyword evidence="2" id="KW-1133">Transmembrane helix</keyword>
<dbReference type="EMBL" id="RXFT01000024">
    <property type="protein sequence ID" value="RUR71736.1"/>
    <property type="molecule type" value="Genomic_DNA"/>
</dbReference>
<evidence type="ECO:0000256" key="1">
    <source>
        <dbReference type="SAM" id="MobiDB-lite"/>
    </source>
</evidence>
<protein>
    <submittedName>
        <fullName evidence="4">DUF4350 domain-containing protein</fullName>
    </submittedName>
</protein>
<feature type="region of interest" description="Disordered" evidence="1">
    <location>
        <begin position="122"/>
        <end position="161"/>
    </location>
</feature>
<evidence type="ECO:0000313" key="4">
    <source>
        <dbReference type="EMBL" id="RUR71736.1"/>
    </source>
</evidence>
<evidence type="ECO:0000256" key="2">
    <source>
        <dbReference type="SAM" id="Phobius"/>
    </source>
</evidence>
<dbReference type="InterPro" id="IPR025646">
    <property type="entry name" value="DUF4350"/>
</dbReference>
<reference evidence="4 5" key="1">
    <citation type="submission" date="2018-12" db="EMBL/GenBank/DDBJ databases">
        <title>The genome sequences of Variovorax guangxiensis DSM 27352.</title>
        <authorList>
            <person name="Gao J."/>
            <person name="Sun J."/>
        </authorList>
    </citation>
    <scope>NUCLEOTIDE SEQUENCE [LARGE SCALE GENOMIC DNA]</scope>
    <source>
        <strain evidence="4 5">DSM 27352</strain>
    </source>
</reference>
<dbReference type="OrthoDB" id="9180052at2"/>
<feature type="transmembrane region" description="Helical" evidence="2">
    <location>
        <begin position="269"/>
        <end position="290"/>
    </location>
</feature>
<dbReference type="Proteomes" id="UP000281118">
    <property type="component" value="Unassembled WGS sequence"/>
</dbReference>
<feature type="compositionally biased region" description="Low complexity" evidence="1">
    <location>
        <begin position="411"/>
        <end position="422"/>
    </location>
</feature>
<comment type="caution">
    <text evidence="4">The sequence shown here is derived from an EMBL/GenBank/DDBJ whole genome shotgun (WGS) entry which is preliminary data.</text>
</comment>
<sequence>MNAWVARILTVLVLALAGFWLVTATEWADTEVSTPASGEARTNRFYGAQAMLRELGMKVVKRDSLDAMPPAQARLVLGSSHWDMFPERGQRLRQWVEQGGHLVMPSYLVGGDQLEDWLPLVREKQPASEEKNEKETPEPKKRRKSGIPRIPDPSARDADCHAVNEPATVPASFAGGRSYRLCTWWSPSRYRPADKQPPALWTATGSRGTEAIRVGVGRGTVTVMPWGLWHNDSLLRGDNALFAAAAVQARGGAEIWFVAEEAREPFMLWLWQKGWVALVVGMLALLAALWRAAVRFGPLAPSAGTHRRSMAEQVRGTAGFLHAHGPGALHVAQLRALDESARRQLRGYAFRDAVARAAAIAQATGLEPAMLLRAMGGARTRHAGAMAIDLEVLETARRRLDANGPFTPRTSSSSPSSSSSSF</sequence>
<evidence type="ECO:0000259" key="3">
    <source>
        <dbReference type="Pfam" id="PF14258"/>
    </source>
</evidence>